<keyword evidence="4" id="KW-0843">Virulence</keyword>
<dbReference type="Pfam" id="PF05860">
    <property type="entry name" value="TPS"/>
    <property type="match status" value="1"/>
</dbReference>
<dbReference type="Pfam" id="PF13332">
    <property type="entry name" value="Fil_haemagg_2"/>
    <property type="match status" value="3"/>
</dbReference>
<dbReference type="Gene3D" id="2.160.20.10">
    <property type="entry name" value="Single-stranded right-handed beta-helix, Pectin lyase-like"/>
    <property type="match status" value="1"/>
</dbReference>
<evidence type="ECO:0000313" key="8">
    <source>
        <dbReference type="EMBL" id="ECJ4507833.1"/>
    </source>
</evidence>
<dbReference type="GO" id="GO:0003824">
    <property type="term" value="F:catalytic activity"/>
    <property type="evidence" value="ECO:0007669"/>
    <property type="project" value="UniProtKB-ARBA"/>
</dbReference>
<dbReference type="GO" id="GO:0090729">
    <property type="term" value="F:toxin activity"/>
    <property type="evidence" value="ECO:0007669"/>
    <property type="project" value="UniProtKB-KW"/>
</dbReference>
<feature type="compositionally biased region" description="Basic and acidic residues" evidence="6">
    <location>
        <begin position="2864"/>
        <end position="2875"/>
    </location>
</feature>
<dbReference type="InterPro" id="IPR006914">
    <property type="entry name" value="VENN_dom"/>
</dbReference>
<dbReference type="InterPro" id="IPR011050">
    <property type="entry name" value="Pectin_lyase_fold/virulence"/>
</dbReference>
<dbReference type="InterPro" id="IPR008638">
    <property type="entry name" value="FhaB/CdiA-like_TPS"/>
</dbReference>
<keyword evidence="2" id="KW-0800">Toxin</keyword>
<gene>
    <name evidence="8" type="ORF">DNU24_19490</name>
</gene>
<proteinExistence type="inferred from homology"/>
<evidence type="ECO:0000256" key="1">
    <source>
        <dbReference type="ARBA" id="ARBA00004219"/>
    </source>
</evidence>
<dbReference type="InterPro" id="IPR025157">
    <property type="entry name" value="Hemagglutinin_rpt"/>
</dbReference>
<evidence type="ECO:0000256" key="4">
    <source>
        <dbReference type="ARBA" id="ARBA00023026"/>
    </source>
</evidence>
<sequence>MNKNCYRIIFNQARGMLMVVADITRSGHAGVSPSSGTGHVHKQRVGKLSMLTLALWLAAGMVHPVQAAGIVADPRVPGNQQPLITHSANGTPQVNIQTPSAGGVSHNTYSQFDVSHQGAILNNSHVNVQTQLGGMVAGNPWLAKGEARIILNEVNSRNPSQLNGFVEVAGKKAQVVIANPAGISCDGCGFINANRATLTTGQPQMKNGSLTGFNVERGEMQVTGKGMDASRTDYTDIIARSVKVNAGIWAQDLKVTTGRNLVDAVHGRIEKKNDDAVSRPEMALDVSSLGGMYAGKIRLVGTESGVGVRNAGHIGAQAGEFTLTADGRIENSGSISAQTDVHLATPRELDNSGSVYAGQDTQIQSDGAFTHTGSVASRRNTRIQAARLTGSDRSLLAAGVKDDGCLADAGNLTVSTSGELTAHGQVLAGGNMQLRGKGLDLSHRRIQGQHTELDATSGNLSTQNAQLSAGTLSARTAGQFSNNDGRVTADTLQISARSLSNHKGKLIQTGPGDFSLNLPGRVDNREGLIAANGTVQLDVRSLDNRQGRVQAAQSGSLQVKATTGVDNRRGSLTASRGVRLNTPSLNNDNGLISAATGTGRIKTQQAVSNVQGRMESGGRLDISAGGLNNRQGTVVSDGLSVMLAGALDNTSGKLLSQKALSVSGTELTSDDGLIQSGSDMTLDIQDGLLSNRNTKTLGGISSAGTLTVQAGMLDNQQGFMAAQQEVILNASTLDNRQGVLGSQASLRVSSGLLMNQKGTVKAGTDMRLSGGDVSNQEGTLAAGGGLDAHLNALENQQGTLVSNGNSRLALSRFDNQGGRLVAQQALALTATAVSNDAGGLIQSGASLNLHTDTLSNRNSGGQGGVISQGPVTLNAGTLDSTAGVLLSGDTLSLTAGAVNNTSGQVVANGLLGWTSLALNNQSGLIQGRGISINTAGQTLDNRRGTLNSLQELTVSAGAMDNRGGTVGEKTTADLTTTSLDNREGGRLVSEGELRLHTGGLQNSHGQIQSVDDMLLDSVQGVVDNVSGLIRSGASVTLNALQFINRHTLDTGQGLEAQAIHVTTQNLDNQEGSILADRALTVMADRTLSNNDGELSSGATLSVSGRQLAFSNRDGVVKAGQSVSVDAGQLAGDGKLLSLGDMMLKSNTTFSNSGQTIANGNLTLSVNGDVTNTGSLLAGSRLDLNSIRLENTEKGEISAGQTWLNVTDTLLNRGLIDGKYTRLQANTLTNAGAGRIYGNTVGVSAATYNNLDENGVAATLAGRERVDLGVQTLNNRTHSLIYSAGDMHIGGTLDANGAATGKAGVLNNHSATIEAAGYLALSAGEINNVNDHFTTERVVISTENVTEYQLSGSDKRWRAGEQGVYVDNDSSNSLKKLHTPEGARDKFTQYDYTRTVEETRVKGSDPGKILSGAGMTVLVDRLLNDKSQVVAGGQLSLHAGDVENVSVSGERHVTDAGTSTYYYRIRRRGKDKQGEKTAEYMPPAVIHAITLKPGELTSYGQIQGSQVTLSPLKPQGMDVQTGLAGNVDATVAGTDRIPLRPAVSAGEPVILLPGQQFDVSTPQGSIHIVGPDTRLPDSSLFKTNPAANVPYLVETDPRFTDQKTWLGSDYMQKAFSQNGETMFKRLGDGFYEQRLIREQVIALTGQRYLEGHSSDEEQFKALMDAGIAFGKQYNLAPGVALTAEQMALLTGDIVWLVNTTVTLPDGSTQTVQVPQVYARVKPGDVSSTGALITGRDVVMKLGGNLFNSGSLAGRQTVQLSADNIHNQAGTIQGANVSLTARTDINSTGGLLQATDSLLAMAGRDINLTTTTHTARSDAGQNHFERTSIDSVAGVYVQNDQGRLVLQAGRDINLTAAQVVNKGKDSLTQLSAGRDMTLSTVTTSAQDNIIWDKNNRLSQGVTQSAGSTLVGSGDVVLTAGRDMTAQAASLSAQNGLALMAGRDVAVTGAQNTGTLDEYHKVTGSSGMLSKTTTITHDVTDRRTMTGSELNGDTVSIGAGHNLSVTGSSVAGDNRVSLIAGNNLSTGTLTESNHETHLKQEKKSGLMSSGGIGFSVGSQSLKATDTAADTTQKGSTVGSVHGDVSLRAGNQLTVNGSDLIAGHDMALSGKAVSIAAATDRHVQTHTVEQKTSGLTLALSGTAGSALNTTVETVQAAKSAGNSRSEALLGVKAALSGAQAVQAGRLADAQGSGAGNNNTVGVSLSYGSQSSKSEQRAEQTVAKGSTLTAGNNLSIQAAGSGVKGLDGDLTIQGSQIKAGNNVLLQANRDVDLVSAENTSKLEGKNTSSGGSVGVGIGVGPGGPGLSLSASVNKGKGSEKGNGTTHTETTVDAGNRLTLRSGRDTTLTGAQAGGETVKVDAGRHLTLTSEQDSDRYDSRQQTTSAGGSLGAGTGSVSVNLSRDKMHSNYDSVQEQAGIFAGRGGFDVTTGQHTQLNGAVIASTATADKNRLDTGTLGFSDIENRADFKTEHQSAGLSTGGSVAGNFLGNMANNLLVGANHEGHADSTTQSAVSAGNITIRDTQGQKQDVAALDRDAAHASQTLSPIFDREKEQQRLQQAQLIGEIGNQVADIARTEGQIAGEKAKRDPAALAQARAELAATGKPFTEQDVVQRACNTGMAASGFGTGGKYQQAIQAATAAVQGLAGGNLSAALAGGAAPYLAEVVKTLTTDPVTGEVNKAANVAAHAVVNAALAVAQGKNALAGAAGAGTGEIVGMIATEMYHKPVSELSETEKQTVSTLATVAAGLAGGLVGDSGASAIAGAQSGKTTVENNTLAVPAPVPVPGVPVGPGDKVKQDADKNIASGLEGAIKDLSEALDKATQCSFGRACSSDDSAQTEGPNAGKNLTDAEKAELGGGGTGTPGGWGPDNEEKARHQEVQQQRFDELSNIYDKNHPAGELTVDGQTIRQSPASNRYGTTKVFESQNLTDKQIHNYAQQLAGDTPLKEVKSGIYTSKLSDGSVITLRNISTSEGQTGARWTIDIRNNQKLTELGNKYSRVEIKFK</sequence>
<organism evidence="8">
    <name type="scientific">Salmonella enterica subsp. salamae</name>
    <dbReference type="NCBI Taxonomy" id="59202"/>
    <lineage>
        <taxon>Bacteria</taxon>
        <taxon>Pseudomonadati</taxon>
        <taxon>Pseudomonadota</taxon>
        <taxon>Gammaproteobacteria</taxon>
        <taxon>Enterobacterales</taxon>
        <taxon>Enterobacteriaceae</taxon>
        <taxon>Salmonella</taxon>
    </lineage>
</organism>
<name>A0A5Y3XFZ9_SALER</name>
<dbReference type="InterPro" id="IPR010069">
    <property type="entry name" value="CdiA_FHA1_rpt"/>
</dbReference>
<dbReference type="NCBIfam" id="TIGR01901">
    <property type="entry name" value="adhes_NPXG"/>
    <property type="match status" value="1"/>
</dbReference>
<accession>A0A5Y3XFZ9</accession>
<dbReference type="InterPro" id="IPR008619">
    <property type="entry name" value="Filamentous_hemagglutn_rpt"/>
</dbReference>
<comment type="caution">
    <text evidence="8">The sequence shown here is derived from an EMBL/GenBank/DDBJ whole genome shotgun (WGS) entry which is preliminary data.</text>
</comment>
<evidence type="ECO:0000256" key="5">
    <source>
        <dbReference type="ARBA" id="ARBA00024043"/>
    </source>
</evidence>
<keyword evidence="3" id="KW-1266">Target cell cytoplasm</keyword>
<evidence type="ECO:0000256" key="6">
    <source>
        <dbReference type="SAM" id="MobiDB-lite"/>
    </source>
</evidence>
<feature type="region of interest" description="Disordered" evidence="6">
    <location>
        <begin position="2821"/>
        <end position="2875"/>
    </location>
</feature>
<evidence type="ECO:0000256" key="2">
    <source>
        <dbReference type="ARBA" id="ARBA00022656"/>
    </source>
</evidence>
<evidence type="ECO:0000256" key="3">
    <source>
        <dbReference type="ARBA" id="ARBA00022913"/>
    </source>
</evidence>
<comment type="subcellular location">
    <subcellularLocation>
        <location evidence="1">Target cell</location>
        <location evidence="1">Target cell cytoplasm</location>
    </subcellularLocation>
</comment>
<feature type="compositionally biased region" description="Gly residues" evidence="6">
    <location>
        <begin position="2849"/>
        <end position="2861"/>
    </location>
</feature>
<feature type="region of interest" description="Disordered" evidence="6">
    <location>
        <begin position="2332"/>
        <end position="2390"/>
    </location>
</feature>
<dbReference type="InterPro" id="IPR024973">
    <property type="entry name" value="ESPR"/>
</dbReference>
<feature type="domain" description="Filamentous haemagglutinin FhaB/tRNA nuclease CdiA-like TPS" evidence="7">
    <location>
        <begin position="88"/>
        <end position="208"/>
    </location>
</feature>
<dbReference type="Pfam" id="PF04829">
    <property type="entry name" value="PT-VENN"/>
    <property type="match status" value="1"/>
</dbReference>
<dbReference type="Pfam" id="PF05594">
    <property type="entry name" value="Fil_haemagg"/>
    <property type="match status" value="11"/>
</dbReference>
<dbReference type="InterPro" id="IPR012334">
    <property type="entry name" value="Pectin_lyas_fold"/>
</dbReference>
<dbReference type="SMART" id="SM00912">
    <property type="entry name" value="Haemagg_act"/>
    <property type="match status" value="1"/>
</dbReference>
<evidence type="ECO:0000259" key="7">
    <source>
        <dbReference type="SMART" id="SM00912"/>
    </source>
</evidence>
<protein>
    <submittedName>
        <fullName evidence="8">Filamentous hemagglutinin</fullName>
    </submittedName>
</protein>
<dbReference type="Pfam" id="PF13018">
    <property type="entry name" value="ESPR"/>
    <property type="match status" value="1"/>
</dbReference>
<dbReference type="Proteomes" id="UP000839747">
    <property type="component" value="Unassembled WGS sequence"/>
</dbReference>
<comment type="similarity">
    <text evidence="5">In the N-terminal section; belongs to the CdiA toxin family.</text>
</comment>
<reference evidence="8" key="1">
    <citation type="submission" date="2018-06" db="EMBL/GenBank/DDBJ databases">
        <authorList>
            <person name="Ashton P.M."/>
            <person name="Dallman T."/>
            <person name="Nair S."/>
            <person name="De Pinna E."/>
            <person name="Peters T."/>
            <person name="Grant K."/>
        </authorList>
    </citation>
    <scope>NUCLEOTIDE SEQUENCE [LARGE SCALE GENOMIC DNA]</scope>
    <source>
        <strain evidence="8">318584</strain>
    </source>
</reference>
<dbReference type="EMBL" id="AAIYKG010000024">
    <property type="protein sequence ID" value="ECJ4507833.1"/>
    <property type="molecule type" value="Genomic_DNA"/>
</dbReference>
<dbReference type="SUPFAM" id="SSF51126">
    <property type="entry name" value="Pectin lyase-like"/>
    <property type="match status" value="1"/>
</dbReference>
<dbReference type="NCBIfam" id="TIGR01731">
    <property type="entry name" value="fil_hemag_20aa"/>
    <property type="match status" value="22"/>
</dbReference>